<name>A0A9E5DD35_9EURY</name>
<dbReference type="AlphaFoldDB" id="A0A9E5DD35"/>
<keyword evidence="1" id="KW-0059">Arsenical resistance</keyword>
<feature type="domain" description="Phosphotyrosine protein phosphatase I" evidence="2">
    <location>
        <begin position="1"/>
        <end position="119"/>
    </location>
</feature>
<organism evidence="3 4">
    <name type="scientific">Methanoculleus formosensis</name>
    <dbReference type="NCBI Taxonomy" id="2590886"/>
    <lineage>
        <taxon>Archaea</taxon>
        <taxon>Methanobacteriati</taxon>
        <taxon>Methanobacteriota</taxon>
        <taxon>Stenosarchaea group</taxon>
        <taxon>Methanomicrobia</taxon>
        <taxon>Methanomicrobiales</taxon>
        <taxon>Methanomicrobiaceae</taxon>
        <taxon>Methanoculleus</taxon>
    </lineage>
</organism>
<accession>A0A9E5DD35</accession>
<evidence type="ECO:0000256" key="1">
    <source>
        <dbReference type="ARBA" id="ARBA00022849"/>
    </source>
</evidence>
<dbReference type="GO" id="GO:0046685">
    <property type="term" value="P:response to arsenic-containing substance"/>
    <property type="evidence" value="ECO:0007669"/>
    <property type="project" value="UniProtKB-KW"/>
</dbReference>
<dbReference type="Gene3D" id="3.40.50.2300">
    <property type="match status" value="1"/>
</dbReference>
<dbReference type="InterPro" id="IPR036196">
    <property type="entry name" value="Ptyr_pPase_sf"/>
</dbReference>
<dbReference type="SUPFAM" id="SSF52788">
    <property type="entry name" value="Phosphotyrosine protein phosphatases I"/>
    <property type="match status" value="1"/>
</dbReference>
<reference evidence="3" key="1">
    <citation type="submission" date="2019-06" db="EMBL/GenBank/DDBJ databases">
        <title>Methanoculleus strain from Tamsui River, Taipei, Taiwan.</title>
        <authorList>
            <person name="You Y.-T."/>
            <person name="Chen S.-C."/>
            <person name="Lai S.-J."/>
            <person name="Lee Y.-C."/>
            <person name="Lai M.-C."/>
        </authorList>
    </citation>
    <scope>NUCLEOTIDE SEQUENCE</scope>
    <source>
        <strain evidence="3">Afa-1</strain>
    </source>
</reference>
<gene>
    <name evidence="3" type="ORF">FKB36_00580</name>
</gene>
<evidence type="ECO:0000259" key="2">
    <source>
        <dbReference type="SMART" id="SM00226"/>
    </source>
</evidence>
<keyword evidence="4" id="KW-1185">Reference proteome</keyword>
<proteinExistence type="predicted"/>
<dbReference type="PANTHER" id="PTHR43428:SF1">
    <property type="entry name" value="ARSENATE REDUCTASE"/>
    <property type="match status" value="1"/>
</dbReference>
<dbReference type="SMART" id="SM00226">
    <property type="entry name" value="LMWPc"/>
    <property type="match status" value="1"/>
</dbReference>
<comment type="caution">
    <text evidence="3">The sequence shown here is derived from an EMBL/GenBank/DDBJ whole genome shotgun (WGS) entry which is preliminary data.</text>
</comment>
<dbReference type="PANTHER" id="PTHR43428">
    <property type="entry name" value="ARSENATE REDUCTASE"/>
    <property type="match status" value="1"/>
</dbReference>
<dbReference type="InterPro" id="IPR023485">
    <property type="entry name" value="Ptyr_pPase"/>
</dbReference>
<dbReference type="Proteomes" id="UP001065682">
    <property type="component" value="Unassembled WGS sequence"/>
</dbReference>
<dbReference type="EMBL" id="VHLL01000001">
    <property type="protein sequence ID" value="MCT8336029.1"/>
    <property type="molecule type" value="Genomic_DNA"/>
</dbReference>
<dbReference type="CDD" id="cd16345">
    <property type="entry name" value="LMWP_ArsC"/>
    <property type="match status" value="1"/>
</dbReference>
<dbReference type="Pfam" id="PF01451">
    <property type="entry name" value="LMWPc"/>
    <property type="match status" value="1"/>
</dbReference>
<evidence type="ECO:0000313" key="4">
    <source>
        <dbReference type="Proteomes" id="UP001065682"/>
    </source>
</evidence>
<sequence length="144" mass="15302">MAEGYLRARYGGRYEAFSAGTVATEVHPLAVRVMAELGIEISGQRSRDLGRFIGEEMDVVVTVCDAAKIACPIFPGAKSTVHASFPDPSAATGTEEERLTVFRVVRDDIAAWIDAAFGGAGSFDDIHPGPDATDCIRPGSRKEG</sequence>
<protein>
    <submittedName>
        <fullName evidence="3">Arsenate reductase ArsC</fullName>
    </submittedName>
</protein>
<evidence type="ECO:0000313" key="3">
    <source>
        <dbReference type="EMBL" id="MCT8336029.1"/>
    </source>
</evidence>